<organism evidence="1 2">
    <name type="scientific">Linum tenue</name>
    <dbReference type="NCBI Taxonomy" id="586396"/>
    <lineage>
        <taxon>Eukaryota</taxon>
        <taxon>Viridiplantae</taxon>
        <taxon>Streptophyta</taxon>
        <taxon>Embryophyta</taxon>
        <taxon>Tracheophyta</taxon>
        <taxon>Spermatophyta</taxon>
        <taxon>Magnoliopsida</taxon>
        <taxon>eudicotyledons</taxon>
        <taxon>Gunneridae</taxon>
        <taxon>Pentapetalae</taxon>
        <taxon>rosids</taxon>
        <taxon>fabids</taxon>
        <taxon>Malpighiales</taxon>
        <taxon>Linaceae</taxon>
        <taxon>Linum</taxon>
    </lineage>
</organism>
<keyword evidence="2" id="KW-1185">Reference proteome</keyword>
<accession>A0AAV0I1E7</accession>
<evidence type="ECO:0000313" key="1">
    <source>
        <dbReference type="EMBL" id="CAI0391083.1"/>
    </source>
</evidence>
<dbReference type="Proteomes" id="UP001154282">
    <property type="component" value="Unassembled WGS sequence"/>
</dbReference>
<gene>
    <name evidence="1" type="ORF">LITE_LOCUS7001</name>
</gene>
<reference evidence="1" key="1">
    <citation type="submission" date="2022-08" db="EMBL/GenBank/DDBJ databases">
        <authorList>
            <person name="Gutierrez-Valencia J."/>
        </authorList>
    </citation>
    <scope>NUCLEOTIDE SEQUENCE</scope>
</reference>
<dbReference type="EMBL" id="CAMGYJ010000003">
    <property type="protein sequence ID" value="CAI0391083.1"/>
    <property type="molecule type" value="Genomic_DNA"/>
</dbReference>
<proteinExistence type="predicted"/>
<comment type="caution">
    <text evidence="1">The sequence shown here is derived from an EMBL/GenBank/DDBJ whole genome shotgun (WGS) entry which is preliminary data.</text>
</comment>
<dbReference type="AlphaFoldDB" id="A0AAV0I1E7"/>
<sequence length="145" mass="15806">MQSMAAAIGVSVPVLRFLLCFAATIPVSFFHRVVPGSLPKHMYAALSGAILFCDGGRKVLSVARCGGVARLEAGGNGDWRRAARRSCGDGDWSWEQVDWREAAGDLGDGTKLLGLGFGDGAFYVRQKRRRLGLPVSRFNRRRFFG</sequence>
<protein>
    <submittedName>
        <fullName evidence="1">Uncharacterized protein</fullName>
    </submittedName>
</protein>
<name>A0AAV0I1E7_9ROSI</name>
<evidence type="ECO:0000313" key="2">
    <source>
        <dbReference type="Proteomes" id="UP001154282"/>
    </source>
</evidence>